<dbReference type="Proteomes" id="UP000653411">
    <property type="component" value="Unassembled WGS sequence"/>
</dbReference>
<feature type="region of interest" description="Disordered" evidence="1">
    <location>
        <begin position="1"/>
        <end position="88"/>
    </location>
</feature>
<feature type="compositionally biased region" description="Polar residues" evidence="1">
    <location>
        <begin position="1"/>
        <end position="10"/>
    </location>
</feature>
<reference evidence="2" key="2">
    <citation type="submission" date="2020-09" db="EMBL/GenBank/DDBJ databases">
        <authorList>
            <person name="Sun Q."/>
            <person name="Zhou Y."/>
        </authorList>
    </citation>
    <scope>NUCLEOTIDE SEQUENCE</scope>
    <source>
        <strain evidence="2">CGMCC 4.7110</strain>
    </source>
</reference>
<comment type="caution">
    <text evidence="2">The sequence shown here is derived from an EMBL/GenBank/DDBJ whole genome shotgun (WGS) entry which is preliminary data.</text>
</comment>
<sequence length="88" mass="9480">MKGTGDTSVWASEEAEPPDFRLAEGLGPAFRPRSSHVRTAPAYGFHVRPATTHNTASGQADTPRHGTRPSLSKGLSEQAYRVPPETHT</sequence>
<reference evidence="2" key="1">
    <citation type="journal article" date="2014" name="Int. J. Syst. Evol. Microbiol.">
        <title>Complete genome sequence of Corynebacterium casei LMG S-19264T (=DSM 44701T), isolated from a smear-ripened cheese.</title>
        <authorList>
            <consortium name="US DOE Joint Genome Institute (JGI-PGF)"/>
            <person name="Walter F."/>
            <person name="Albersmeier A."/>
            <person name="Kalinowski J."/>
            <person name="Ruckert C."/>
        </authorList>
    </citation>
    <scope>NUCLEOTIDE SEQUENCE</scope>
    <source>
        <strain evidence="2">CGMCC 4.7110</strain>
    </source>
</reference>
<gene>
    <name evidence="2" type="ORF">GCM10011578_087480</name>
</gene>
<proteinExistence type="predicted"/>
<evidence type="ECO:0000256" key="1">
    <source>
        <dbReference type="SAM" id="MobiDB-lite"/>
    </source>
</evidence>
<dbReference type="EMBL" id="BMML01000031">
    <property type="protein sequence ID" value="GGN40198.1"/>
    <property type="molecule type" value="Genomic_DNA"/>
</dbReference>
<accession>A0A917XM42</accession>
<dbReference type="AlphaFoldDB" id="A0A917XM42"/>
<evidence type="ECO:0000313" key="3">
    <source>
        <dbReference type="Proteomes" id="UP000653411"/>
    </source>
</evidence>
<name>A0A917XM42_9ACTN</name>
<keyword evidence="3" id="KW-1185">Reference proteome</keyword>
<organism evidence="2 3">
    <name type="scientific">Streptomyces fuscichromogenes</name>
    <dbReference type="NCBI Taxonomy" id="1324013"/>
    <lineage>
        <taxon>Bacteria</taxon>
        <taxon>Bacillati</taxon>
        <taxon>Actinomycetota</taxon>
        <taxon>Actinomycetes</taxon>
        <taxon>Kitasatosporales</taxon>
        <taxon>Streptomycetaceae</taxon>
        <taxon>Streptomyces</taxon>
    </lineage>
</organism>
<feature type="compositionally biased region" description="Polar residues" evidence="1">
    <location>
        <begin position="51"/>
        <end position="60"/>
    </location>
</feature>
<evidence type="ECO:0000313" key="2">
    <source>
        <dbReference type="EMBL" id="GGN40198.1"/>
    </source>
</evidence>
<protein>
    <submittedName>
        <fullName evidence="2">Uncharacterized protein</fullName>
    </submittedName>
</protein>